<proteinExistence type="predicted"/>
<dbReference type="SUPFAM" id="SSF111369">
    <property type="entry name" value="HlyD-like secretion proteins"/>
    <property type="match status" value="1"/>
</dbReference>
<dbReference type="Gene3D" id="1.10.287.470">
    <property type="entry name" value="Helix hairpin bin"/>
    <property type="match status" value="1"/>
</dbReference>
<sequence length="317" mass="34813">MKTKMTISFSGILMMLALISCSSENKKNETVSKPDSASIKADMNTVVGVARVEPENGLLNIYANANGRISKIVASENQPVSKGSDLALLDNQTDNALLAIEQNKAPAQNAAILSAQQNANAILSDLQKAQKDQALNEQLFSAKAITEQALNDSKSKVTRLQYDYQKLVADIAEQKSKKQEIDANVKYRKAILCDRQIKSAFPGTVLQWDVHEGDYVTTGQKLGQFAPDGPLIAVTEVDELFSDKVGKGMRAEIYSQMNGQKIGSGTVVFIAEFLKKKSLFSDENTVEDRRVRVVKVRLNPVAKVNINNKVDCKIYLK</sequence>
<evidence type="ECO:0000313" key="2">
    <source>
        <dbReference type="Proteomes" id="UP000261174"/>
    </source>
</evidence>
<dbReference type="EMBL" id="QTJV01000006">
    <property type="protein sequence ID" value="RFM33518.1"/>
    <property type="molecule type" value="Genomic_DNA"/>
</dbReference>
<accession>A0A3E1P0J2</accession>
<name>A0A3E1P0J2_9BACT</name>
<dbReference type="GO" id="GO:0015562">
    <property type="term" value="F:efflux transmembrane transporter activity"/>
    <property type="evidence" value="ECO:0007669"/>
    <property type="project" value="TreeGrafter"/>
</dbReference>
<reference evidence="1 2" key="1">
    <citation type="submission" date="2018-08" db="EMBL/GenBank/DDBJ databases">
        <title>Chitinophaga sp. K20C18050901, a novel bacterium isolated from forest soil.</title>
        <authorList>
            <person name="Wang C."/>
        </authorList>
    </citation>
    <scope>NUCLEOTIDE SEQUENCE [LARGE SCALE GENOMIC DNA]</scope>
    <source>
        <strain evidence="1 2">K20C18050901</strain>
    </source>
</reference>
<dbReference type="Gene3D" id="2.40.50.100">
    <property type="match status" value="1"/>
</dbReference>
<gene>
    <name evidence="1" type="ORF">DXN04_16280</name>
</gene>
<comment type="caution">
    <text evidence="1">The sequence shown here is derived from an EMBL/GenBank/DDBJ whole genome shotgun (WGS) entry which is preliminary data.</text>
</comment>
<protein>
    <submittedName>
        <fullName evidence="1">HlyD family efflux transporter periplasmic adaptor subunit</fullName>
    </submittedName>
</protein>
<dbReference type="PANTHER" id="PTHR30469">
    <property type="entry name" value="MULTIDRUG RESISTANCE PROTEIN MDTA"/>
    <property type="match status" value="1"/>
</dbReference>
<dbReference type="GO" id="GO:1990281">
    <property type="term" value="C:efflux pump complex"/>
    <property type="evidence" value="ECO:0007669"/>
    <property type="project" value="TreeGrafter"/>
</dbReference>
<dbReference type="Proteomes" id="UP000261174">
    <property type="component" value="Unassembled WGS sequence"/>
</dbReference>
<evidence type="ECO:0000313" key="1">
    <source>
        <dbReference type="EMBL" id="RFM33518.1"/>
    </source>
</evidence>
<organism evidence="1 2">
    <name type="scientific">Chitinophaga silvisoli</name>
    <dbReference type="NCBI Taxonomy" id="2291814"/>
    <lineage>
        <taxon>Bacteria</taxon>
        <taxon>Pseudomonadati</taxon>
        <taxon>Bacteroidota</taxon>
        <taxon>Chitinophagia</taxon>
        <taxon>Chitinophagales</taxon>
        <taxon>Chitinophagaceae</taxon>
        <taxon>Chitinophaga</taxon>
    </lineage>
</organism>
<keyword evidence="2" id="KW-1185">Reference proteome</keyword>
<dbReference type="AlphaFoldDB" id="A0A3E1P0J2"/>
<dbReference type="PROSITE" id="PS51257">
    <property type="entry name" value="PROKAR_LIPOPROTEIN"/>
    <property type="match status" value="1"/>
</dbReference>